<evidence type="ECO:0000313" key="4">
    <source>
        <dbReference type="EMBL" id="SPY46993.1"/>
    </source>
</evidence>
<accession>A0A2X1XWH8</accession>
<dbReference type="PRINTS" id="PR01002">
    <property type="entry name" value="FLGFLGJ"/>
</dbReference>
<dbReference type="GeneID" id="83862395"/>
<organism evidence="4 5">
    <name type="scientific">Peptoniphilus harei</name>
    <dbReference type="NCBI Taxonomy" id="54005"/>
    <lineage>
        <taxon>Bacteria</taxon>
        <taxon>Bacillati</taxon>
        <taxon>Bacillota</taxon>
        <taxon>Tissierellia</taxon>
        <taxon>Tissierellales</taxon>
        <taxon>Peptoniphilaceae</taxon>
        <taxon>Peptoniphilus</taxon>
    </lineage>
</organism>
<name>A0A2X1XWH8_9FIRM</name>
<dbReference type="InterPro" id="IPR002901">
    <property type="entry name" value="MGlyc_endo_b_GlcNAc-like_dom"/>
</dbReference>
<protein>
    <submittedName>
        <fullName evidence="4">Exo-glucosaminidase lytG</fullName>
        <ecNumber evidence="4">3.2.1.-</ecNumber>
    </submittedName>
</protein>
<dbReference type="STRING" id="54005.HMPREF3229_00743"/>
<keyword evidence="2" id="KW-0812">Transmembrane</keyword>
<dbReference type="SMART" id="SM00047">
    <property type="entry name" value="LYZ2"/>
    <property type="match status" value="1"/>
</dbReference>
<feature type="domain" description="Mannosyl-glycoprotein endo-beta-N-acetylglucosamidase-like" evidence="3">
    <location>
        <begin position="35"/>
        <end position="188"/>
    </location>
</feature>
<dbReference type="PANTHER" id="PTHR33308">
    <property type="entry name" value="PEPTIDOGLYCAN HYDROLASE FLGJ"/>
    <property type="match status" value="1"/>
</dbReference>
<dbReference type="GO" id="GO:0004040">
    <property type="term" value="F:amidase activity"/>
    <property type="evidence" value="ECO:0007669"/>
    <property type="project" value="InterPro"/>
</dbReference>
<keyword evidence="1 4" id="KW-0378">Hydrolase</keyword>
<sequence length="192" mass="22221">MKNKRAGCGCLMIILAFLGIIFFMGLLIKSTSEKRAQEEMNYRQAYIEDTEKLATRMAKKHGLFPSVMMAQSILESNWGRSELSQEYNNYFGIKAVKRDQGIVFETEEYVEGQSGRYMENFKKYSSKKESFEHYAKLLTTAKRYEKVKTAKDYKEAAKYIKEGGYATDPSYAEKIISVIEKYGLDKYDEVTN</sequence>
<dbReference type="InterPro" id="IPR051056">
    <property type="entry name" value="Glycosyl_Hydrolase_73"/>
</dbReference>
<dbReference type="Pfam" id="PF01832">
    <property type="entry name" value="Glucosaminidase"/>
    <property type="match status" value="1"/>
</dbReference>
<dbReference type="Gene3D" id="1.10.530.10">
    <property type="match status" value="1"/>
</dbReference>
<evidence type="ECO:0000259" key="3">
    <source>
        <dbReference type="SMART" id="SM00047"/>
    </source>
</evidence>
<dbReference type="EC" id="3.2.1.-" evidence="4"/>
<evidence type="ECO:0000256" key="1">
    <source>
        <dbReference type="ARBA" id="ARBA00022801"/>
    </source>
</evidence>
<dbReference type="RefSeq" id="WP_112889656.1">
    <property type="nucleotide sequence ID" value="NZ_CP068103.1"/>
</dbReference>
<evidence type="ECO:0000256" key="2">
    <source>
        <dbReference type="SAM" id="Phobius"/>
    </source>
</evidence>
<dbReference type="EMBL" id="UATM01000032">
    <property type="protein sequence ID" value="SPY46993.1"/>
    <property type="molecule type" value="Genomic_DNA"/>
</dbReference>
<evidence type="ECO:0000313" key="5">
    <source>
        <dbReference type="Proteomes" id="UP000250070"/>
    </source>
</evidence>
<proteinExistence type="predicted"/>
<reference evidence="4 5" key="1">
    <citation type="submission" date="2018-06" db="EMBL/GenBank/DDBJ databases">
        <authorList>
            <consortium name="Pathogen Informatics"/>
            <person name="Doyle S."/>
        </authorList>
    </citation>
    <scope>NUCLEOTIDE SEQUENCE [LARGE SCALE GENOMIC DNA]</scope>
    <source>
        <strain evidence="4 5">NCTC13076</strain>
    </source>
</reference>
<feature type="transmembrane region" description="Helical" evidence="2">
    <location>
        <begin position="7"/>
        <end position="28"/>
    </location>
</feature>
<dbReference type="GO" id="GO:0016798">
    <property type="term" value="F:hydrolase activity, acting on glycosyl bonds"/>
    <property type="evidence" value="ECO:0007669"/>
    <property type="project" value="UniProtKB-KW"/>
</dbReference>
<keyword evidence="4" id="KW-0326">Glycosidase</keyword>
<dbReference type="Gene3D" id="4.10.80.30">
    <property type="entry name" value="DNA polymerase, domain 6"/>
    <property type="match status" value="1"/>
</dbReference>
<dbReference type="PANTHER" id="PTHR33308:SF9">
    <property type="entry name" value="PEPTIDOGLYCAN HYDROLASE FLGJ"/>
    <property type="match status" value="1"/>
</dbReference>
<dbReference type="AlphaFoldDB" id="A0A2X1XWH8"/>
<gene>
    <name evidence="4" type="primary">lytG</name>
    <name evidence="4" type="ORF">NCTC13076_00889</name>
</gene>
<keyword evidence="2" id="KW-1133">Transmembrane helix</keyword>
<dbReference type="OrthoDB" id="977752at2"/>
<keyword evidence="2" id="KW-0472">Membrane</keyword>
<dbReference type="Proteomes" id="UP000250070">
    <property type="component" value="Unassembled WGS sequence"/>
</dbReference>